<dbReference type="RefSeq" id="WP_245096994.1">
    <property type="nucleotide sequence ID" value="NZ_CP095053.1"/>
</dbReference>
<feature type="domain" description="HTH luxR-type" evidence="5">
    <location>
        <begin position="131"/>
        <end position="189"/>
    </location>
</feature>
<evidence type="ECO:0000256" key="2">
    <source>
        <dbReference type="ARBA" id="ARBA00023015"/>
    </source>
</evidence>
<dbReference type="InterPro" id="IPR039425">
    <property type="entry name" value="RNA_pol_sigma-70-like"/>
</dbReference>
<dbReference type="SMART" id="SM00421">
    <property type="entry name" value="HTH_LUXR"/>
    <property type="match status" value="1"/>
</dbReference>
<dbReference type="InterPro" id="IPR013325">
    <property type="entry name" value="RNA_pol_sigma_r2"/>
</dbReference>
<keyword evidence="4" id="KW-0804">Transcription</keyword>
<protein>
    <submittedName>
        <fullName evidence="6">RNA polymerase sigma-70 factor</fullName>
    </submittedName>
</protein>
<dbReference type="Gene3D" id="1.10.10.10">
    <property type="entry name" value="Winged helix-like DNA-binding domain superfamily/Winged helix DNA-binding domain"/>
    <property type="match status" value="1"/>
</dbReference>
<dbReference type="Proteomes" id="UP000829925">
    <property type="component" value="Chromosome"/>
</dbReference>
<keyword evidence="7" id="KW-1185">Reference proteome</keyword>
<dbReference type="Pfam" id="PF04542">
    <property type="entry name" value="Sigma70_r2"/>
    <property type="match status" value="1"/>
</dbReference>
<accession>A0A8T9SZ18</accession>
<dbReference type="InterPro" id="IPR014284">
    <property type="entry name" value="RNA_pol_sigma-70_dom"/>
</dbReference>
<evidence type="ECO:0000313" key="7">
    <source>
        <dbReference type="Proteomes" id="UP000829925"/>
    </source>
</evidence>
<name>A0A8T9SZ18_9BACT</name>
<evidence type="ECO:0000256" key="1">
    <source>
        <dbReference type="ARBA" id="ARBA00010641"/>
    </source>
</evidence>
<comment type="similarity">
    <text evidence="1">Belongs to the sigma-70 factor family. ECF subfamily.</text>
</comment>
<dbReference type="Gene3D" id="1.10.1740.10">
    <property type="match status" value="1"/>
</dbReference>
<dbReference type="NCBIfam" id="TIGR02985">
    <property type="entry name" value="Sig70_bacteroi1"/>
    <property type="match status" value="1"/>
</dbReference>
<dbReference type="CDD" id="cd06171">
    <property type="entry name" value="Sigma70_r4"/>
    <property type="match status" value="1"/>
</dbReference>
<evidence type="ECO:0000259" key="5">
    <source>
        <dbReference type="SMART" id="SM00421"/>
    </source>
</evidence>
<gene>
    <name evidence="6" type="ORF">MUN82_09555</name>
</gene>
<proteinExistence type="inferred from homology"/>
<dbReference type="PANTHER" id="PTHR43133">
    <property type="entry name" value="RNA POLYMERASE ECF-TYPE SIGMA FACTO"/>
    <property type="match status" value="1"/>
</dbReference>
<dbReference type="Pfam" id="PF08281">
    <property type="entry name" value="Sigma70_r4_2"/>
    <property type="match status" value="1"/>
</dbReference>
<organism evidence="6 7">
    <name type="scientific">Hymenobacter aerilatus</name>
    <dbReference type="NCBI Taxonomy" id="2932251"/>
    <lineage>
        <taxon>Bacteria</taxon>
        <taxon>Pseudomonadati</taxon>
        <taxon>Bacteroidota</taxon>
        <taxon>Cytophagia</taxon>
        <taxon>Cytophagales</taxon>
        <taxon>Hymenobacteraceae</taxon>
        <taxon>Hymenobacter</taxon>
    </lineage>
</organism>
<dbReference type="InterPro" id="IPR036388">
    <property type="entry name" value="WH-like_DNA-bd_sf"/>
</dbReference>
<keyword evidence="2" id="KW-0805">Transcription regulation</keyword>
<dbReference type="EMBL" id="CP095053">
    <property type="protein sequence ID" value="UOR07328.1"/>
    <property type="molecule type" value="Genomic_DNA"/>
</dbReference>
<dbReference type="PANTHER" id="PTHR43133:SF46">
    <property type="entry name" value="RNA POLYMERASE SIGMA-70 FACTOR ECF SUBFAMILY"/>
    <property type="match status" value="1"/>
</dbReference>
<evidence type="ECO:0000256" key="4">
    <source>
        <dbReference type="ARBA" id="ARBA00023163"/>
    </source>
</evidence>
<evidence type="ECO:0000313" key="6">
    <source>
        <dbReference type="EMBL" id="UOR07328.1"/>
    </source>
</evidence>
<dbReference type="InterPro" id="IPR007627">
    <property type="entry name" value="RNA_pol_sigma70_r2"/>
</dbReference>
<dbReference type="GO" id="GO:0003677">
    <property type="term" value="F:DNA binding"/>
    <property type="evidence" value="ECO:0007669"/>
    <property type="project" value="InterPro"/>
</dbReference>
<dbReference type="InterPro" id="IPR013324">
    <property type="entry name" value="RNA_pol_sigma_r3/r4-like"/>
</dbReference>
<evidence type="ECO:0000256" key="3">
    <source>
        <dbReference type="ARBA" id="ARBA00023082"/>
    </source>
</evidence>
<dbReference type="InterPro" id="IPR000792">
    <property type="entry name" value="Tscrpt_reg_LuxR_C"/>
</dbReference>
<dbReference type="GO" id="GO:0016987">
    <property type="term" value="F:sigma factor activity"/>
    <property type="evidence" value="ECO:0007669"/>
    <property type="project" value="UniProtKB-KW"/>
</dbReference>
<dbReference type="SUPFAM" id="SSF88946">
    <property type="entry name" value="Sigma2 domain of RNA polymerase sigma factors"/>
    <property type="match status" value="1"/>
</dbReference>
<dbReference type="NCBIfam" id="TIGR02937">
    <property type="entry name" value="sigma70-ECF"/>
    <property type="match status" value="1"/>
</dbReference>
<dbReference type="KEGG" id="haei:MUN82_09555"/>
<reference evidence="6 7" key="1">
    <citation type="submission" date="2022-04" db="EMBL/GenBank/DDBJ databases">
        <title>Hymenobacter sp. isolated from the air.</title>
        <authorList>
            <person name="Won M."/>
            <person name="Lee C.-M."/>
            <person name="Woen H.-Y."/>
            <person name="Kwon S.-W."/>
        </authorList>
    </citation>
    <scope>NUCLEOTIDE SEQUENCE [LARGE SCALE GENOMIC DNA]</scope>
    <source>
        <strain evidence="7">5413 J-13</strain>
    </source>
</reference>
<dbReference type="AlphaFoldDB" id="A0A8T9SZ18"/>
<sequence>MPPNSYAIADDAALVQALSDGDARAFAEIYERYWWPLFTTAQRKLGSREAAEELVQDLFAALWHKRVSSHIERLPHYLHKALQYRIIDYLRVRTTHAGYLSYRQAQPLAPDRSTEELVAADDLSVALAESITQLPESTREVFRLSRLEHQSIPEIADRLHLSPKTVEYHLTRALKLLRVRLKDFLVLLPLLLSIK</sequence>
<dbReference type="SUPFAM" id="SSF88659">
    <property type="entry name" value="Sigma3 and sigma4 domains of RNA polymerase sigma factors"/>
    <property type="match status" value="1"/>
</dbReference>
<dbReference type="InterPro" id="IPR014327">
    <property type="entry name" value="RNA_pol_sigma70_bacteroid"/>
</dbReference>
<dbReference type="InterPro" id="IPR013249">
    <property type="entry name" value="RNA_pol_sigma70_r4_t2"/>
</dbReference>
<keyword evidence="3" id="KW-0731">Sigma factor</keyword>
<dbReference type="GO" id="GO:0006352">
    <property type="term" value="P:DNA-templated transcription initiation"/>
    <property type="evidence" value="ECO:0007669"/>
    <property type="project" value="InterPro"/>
</dbReference>